<evidence type="ECO:0000259" key="1">
    <source>
        <dbReference type="Pfam" id="PF13579"/>
    </source>
</evidence>
<accession>A0A1Q9GV53</accession>
<evidence type="ECO:0000313" key="3">
    <source>
        <dbReference type="Proteomes" id="UP000186905"/>
    </source>
</evidence>
<dbReference type="Gene3D" id="3.40.50.2000">
    <property type="entry name" value="Glycogen Phosphorylase B"/>
    <property type="match status" value="2"/>
</dbReference>
<feature type="domain" description="Glycosyltransferase subfamily 4-like N-terminal" evidence="1">
    <location>
        <begin position="25"/>
        <end position="168"/>
    </location>
</feature>
<comment type="caution">
    <text evidence="2">The sequence shown here is derived from an EMBL/GenBank/DDBJ whole genome shotgun (WGS) entry which is preliminary data.</text>
</comment>
<dbReference type="RefSeq" id="WP_075762845.1">
    <property type="nucleotide sequence ID" value="NZ_MJIL01000052.1"/>
</dbReference>
<gene>
    <name evidence="2" type="ORF">BIT28_14485</name>
</gene>
<dbReference type="AlphaFoldDB" id="A0A1Q9GV53"/>
<protein>
    <recommendedName>
        <fullName evidence="1">Glycosyltransferase subfamily 4-like N-terminal domain-containing protein</fullName>
    </recommendedName>
</protein>
<dbReference type="InterPro" id="IPR028098">
    <property type="entry name" value="Glyco_trans_4-like_N"/>
</dbReference>
<dbReference type="Proteomes" id="UP000186905">
    <property type="component" value="Unassembled WGS sequence"/>
</dbReference>
<dbReference type="EMBL" id="MJIL01000052">
    <property type="protein sequence ID" value="OLQ79041.1"/>
    <property type="molecule type" value="Genomic_DNA"/>
</dbReference>
<reference evidence="2 3" key="1">
    <citation type="submission" date="2016-09" db="EMBL/GenBank/DDBJ databases">
        <title>Photobacterium proteolyticum sp. nov. a protease producing bacterium isolated from ocean sediments of Laizhou Bay.</title>
        <authorList>
            <person name="Li Y."/>
        </authorList>
    </citation>
    <scope>NUCLEOTIDE SEQUENCE [LARGE SCALE GENOMIC DNA]</scope>
    <source>
        <strain evidence="2 3">13-12</strain>
    </source>
</reference>
<sequence>MKILYLSYFSPPHLHASANRSLCFAQYLARAGCEIQLVREQDTLRYGKREKQNCWQHDTLITNQAVASWNIEWLWRREQDMRWGWIIPSLLQCCRQIISNRPDVIMVSCPPFSSAMVGYYLSRWFDLPLVLDFRDGWSRASYFAKGCISRWEKSALRQATRLVVTSQSDWIAYQRLAGKDKVVWIPHSYDFTLDHASEKHASFTLGYCGTWDSFRRSAKGILSQLAKVSFPVRFINIGHYQPGFSRLVDDYGLTESVVMTGPVDKEQVRGALSQCDALFIQNGPPDRGKKDTHLAAKAIDYVASGRPILAELPEGETLSFLRRYAGQLYEVSTGDPAAYQQQLHAMYQQWQQHPQQVYRSSDEFYQAFDARVLASRLYRILDEARA</sequence>
<dbReference type="Pfam" id="PF13579">
    <property type="entry name" value="Glyco_trans_4_4"/>
    <property type="match status" value="1"/>
</dbReference>
<organism evidence="2 3">
    <name type="scientific">Photobacterium proteolyticum</name>
    <dbReference type="NCBI Taxonomy" id="1903952"/>
    <lineage>
        <taxon>Bacteria</taxon>
        <taxon>Pseudomonadati</taxon>
        <taxon>Pseudomonadota</taxon>
        <taxon>Gammaproteobacteria</taxon>
        <taxon>Vibrionales</taxon>
        <taxon>Vibrionaceae</taxon>
        <taxon>Photobacterium</taxon>
    </lineage>
</organism>
<dbReference type="STRING" id="1903952.BIT28_14485"/>
<name>A0A1Q9GV53_9GAMM</name>
<dbReference type="GO" id="GO:0016757">
    <property type="term" value="F:glycosyltransferase activity"/>
    <property type="evidence" value="ECO:0007669"/>
    <property type="project" value="UniProtKB-ARBA"/>
</dbReference>
<evidence type="ECO:0000313" key="2">
    <source>
        <dbReference type="EMBL" id="OLQ79041.1"/>
    </source>
</evidence>
<proteinExistence type="predicted"/>
<keyword evidence="3" id="KW-1185">Reference proteome</keyword>
<dbReference type="SUPFAM" id="SSF53756">
    <property type="entry name" value="UDP-Glycosyltransferase/glycogen phosphorylase"/>
    <property type="match status" value="1"/>
</dbReference>
<dbReference type="OrthoDB" id="9787293at2"/>